<dbReference type="Proteomes" id="UP000292223">
    <property type="component" value="Unassembled WGS sequence"/>
</dbReference>
<dbReference type="Proteomes" id="UP001173174">
    <property type="component" value="Unassembled WGS sequence"/>
</dbReference>
<evidence type="ECO:0000256" key="3">
    <source>
        <dbReference type="ARBA" id="ARBA00022989"/>
    </source>
</evidence>
<evidence type="ECO:0000313" key="8">
    <source>
        <dbReference type="EMBL" id="RYU30135.1"/>
    </source>
</evidence>
<evidence type="ECO:0000256" key="5">
    <source>
        <dbReference type="ARBA" id="ARBA00023600"/>
    </source>
</evidence>
<gene>
    <name evidence="8" type="ORF">EU507_14025</name>
    <name evidence="7" type="ORF">P0E79_14405</name>
</gene>
<evidence type="ECO:0000313" key="7">
    <source>
        <dbReference type="EMBL" id="MDN3193664.1"/>
    </source>
</evidence>
<reference evidence="7" key="2">
    <citation type="journal article" date="2023" name="Pathogens">
        <title>Prevalence of Enterococcus spp. and the Whole-Genome Characteristics of Enterococcus faecium and Enterococcus faecalis Strains Isolated from Free-Living Birds in Poland.</title>
        <authorList>
            <person name="Kwit R."/>
            <person name="Zajac M."/>
            <person name="Smialowska-Weglinska A."/>
            <person name="Skarzynska M."/>
            <person name="Bomba A."/>
            <person name="Lalak A."/>
            <person name="Skrzypiec E."/>
            <person name="Wojdat D."/>
            <person name="Koza W."/>
            <person name="Mikos-Wojewoda E."/>
            <person name="Pasim P."/>
            <person name="Skora M."/>
            <person name="Polak M."/>
            <person name="Wiacek J."/>
            <person name="Wasyl D."/>
        </authorList>
    </citation>
    <scope>NUCLEOTIDE SEQUENCE</scope>
    <source>
        <strain evidence="7">691B_2</strain>
    </source>
</reference>
<reference evidence="7" key="3">
    <citation type="submission" date="2023-03" db="EMBL/GenBank/DDBJ databases">
        <authorList>
            <person name="Zajac M."/>
            <person name="Kwit R."/>
            <person name="Wasyl D."/>
        </authorList>
    </citation>
    <scope>NUCLEOTIDE SEQUENCE</scope>
    <source>
        <strain evidence="7">691B_2</strain>
    </source>
</reference>
<reference evidence="8 9" key="1">
    <citation type="submission" date="2019-02" db="EMBL/GenBank/DDBJ databases">
        <title>From farm to fork: dissemination of Tn554::fexA-optrA in linezolid-resistant Enterococcus faecalis clones from chicken feces and meat in Tunisia.</title>
        <authorList>
            <person name="Tedim A.P."/>
            <person name="Elghaieb H."/>
            <person name="Abbassi M.S."/>
            <person name="Novais C."/>
            <person name="Hassen A."/>
            <person name="Peixe L."/>
            <person name="Freitas A.R."/>
        </authorList>
    </citation>
    <scope>NUCLEOTIDE SEQUENCE [LARGE SCALE GENOMIC DNA]</scope>
    <source>
        <strain evidence="8 9">728T</strain>
    </source>
</reference>
<evidence type="ECO:0000256" key="1">
    <source>
        <dbReference type="ARBA" id="ARBA00004141"/>
    </source>
</evidence>
<dbReference type="GO" id="GO:0016020">
    <property type="term" value="C:membrane"/>
    <property type="evidence" value="ECO:0007669"/>
    <property type="project" value="UniProtKB-SubCell"/>
</dbReference>
<keyword evidence="4 6" id="KW-0472">Membrane</keyword>
<comment type="subcellular location">
    <subcellularLocation>
        <location evidence="1">Membrane</location>
        <topology evidence="1">Multi-pass membrane protein</topology>
    </subcellularLocation>
</comment>
<protein>
    <submittedName>
        <fullName evidence="7 8">Holin</fullName>
    </submittedName>
</protein>
<sequence>MVIIDNQALIAEFKNLISNGFIQVFVWIVLGDIATGICKGIYREEGNSTKGLPGLIKHLLVVCLVIVTYPYLKIMGFSSIADGFVLFYIAVYGLSITENLGQLGVPLPSWVKNHLSKLKDENDKGGEPKDGTGN</sequence>
<accession>A0A431H499</accession>
<keyword evidence="3 6" id="KW-1133">Transmembrane helix</keyword>
<keyword evidence="2 6" id="KW-0812">Transmembrane</keyword>
<dbReference type="AlphaFoldDB" id="A0A431H499"/>
<evidence type="ECO:0000256" key="2">
    <source>
        <dbReference type="ARBA" id="ARBA00022692"/>
    </source>
</evidence>
<feature type="transmembrane region" description="Helical" evidence="6">
    <location>
        <begin position="54"/>
        <end position="71"/>
    </location>
</feature>
<dbReference type="NCBIfam" id="TIGR01593">
    <property type="entry name" value="holin_tox_secr"/>
    <property type="match status" value="1"/>
</dbReference>
<evidence type="ECO:0000313" key="9">
    <source>
        <dbReference type="Proteomes" id="UP000292223"/>
    </source>
</evidence>
<dbReference type="RefSeq" id="WP_010710709.1">
    <property type="nucleotide sequence ID" value="NZ_CABGHJ010000015.1"/>
</dbReference>
<dbReference type="EMBL" id="SEWT01000011">
    <property type="protein sequence ID" value="RYU30135.1"/>
    <property type="molecule type" value="Genomic_DNA"/>
</dbReference>
<evidence type="ECO:0000256" key="4">
    <source>
        <dbReference type="ARBA" id="ARBA00023136"/>
    </source>
</evidence>
<feature type="transmembrane region" description="Helical" evidence="6">
    <location>
        <begin position="20"/>
        <end position="42"/>
    </location>
</feature>
<dbReference type="InterPro" id="IPR006480">
    <property type="entry name" value="Phage_holin_4_1"/>
</dbReference>
<comment type="caution">
    <text evidence="8">The sequence shown here is derived from an EMBL/GenBank/DDBJ whole genome shotgun (WGS) entry which is preliminary data.</text>
</comment>
<evidence type="ECO:0000256" key="6">
    <source>
        <dbReference type="SAM" id="Phobius"/>
    </source>
</evidence>
<proteinExistence type="inferred from homology"/>
<dbReference type="Pfam" id="PF05105">
    <property type="entry name" value="Phage_holin_4_1"/>
    <property type="match status" value="1"/>
</dbReference>
<organism evidence="8 9">
    <name type="scientific">Enterococcus faecalis</name>
    <name type="common">Streptococcus faecalis</name>
    <dbReference type="NCBI Taxonomy" id="1351"/>
    <lineage>
        <taxon>Bacteria</taxon>
        <taxon>Bacillati</taxon>
        <taxon>Bacillota</taxon>
        <taxon>Bacilli</taxon>
        <taxon>Lactobacillales</taxon>
        <taxon>Enterococcaceae</taxon>
        <taxon>Enterococcus</taxon>
    </lineage>
</organism>
<name>A0A431H499_ENTFL</name>
<dbReference type="EMBL" id="JAREWH010000025">
    <property type="protein sequence ID" value="MDN3193664.1"/>
    <property type="molecule type" value="Genomic_DNA"/>
</dbReference>
<comment type="similarity">
    <text evidence="5">Belongs to the bacteriophage holin family. Cp-1 holin subfamily.</text>
</comment>